<dbReference type="GO" id="GO:0005737">
    <property type="term" value="C:cytoplasm"/>
    <property type="evidence" value="ECO:0007669"/>
    <property type="project" value="TreeGrafter"/>
</dbReference>
<dbReference type="PROSITE" id="PS00910">
    <property type="entry name" value="UPF0029"/>
    <property type="match status" value="1"/>
</dbReference>
<evidence type="ECO:0000259" key="2">
    <source>
        <dbReference type="Pfam" id="PF01205"/>
    </source>
</evidence>
<comment type="caution">
    <text evidence="3">The sequence shown here is derived from an EMBL/GenBank/DDBJ whole genome shotgun (WGS) entry which is preliminary data.</text>
</comment>
<organism evidence="3">
    <name type="scientific">gut metagenome</name>
    <dbReference type="NCBI Taxonomy" id="749906"/>
    <lineage>
        <taxon>unclassified sequences</taxon>
        <taxon>metagenomes</taxon>
        <taxon>organismal metagenomes</taxon>
    </lineage>
</organism>
<name>J9BYJ1_9ZZZZ</name>
<dbReference type="PANTHER" id="PTHR16301">
    <property type="entry name" value="IMPACT-RELATED"/>
    <property type="match status" value="1"/>
</dbReference>
<dbReference type="SUPFAM" id="SSF54211">
    <property type="entry name" value="Ribosomal protein S5 domain 2-like"/>
    <property type="match status" value="1"/>
</dbReference>
<dbReference type="InterPro" id="IPR036956">
    <property type="entry name" value="Impact_N_sf"/>
</dbReference>
<dbReference type="AlphaFoldDB" id="J9BYJ1"/>
<dbReference type="InterPro" id="IPR020569">
    <property type="entry name" value="UPF0029_Impact_CS"/>
</dbReference>
<dbReference type="InterPro" id="IPR001498">
    <property type="entry name" value="Impact_N"/>
</dbReference>
<accession>J9BYJ1</accession>
<reference evidence="3" key="1">
    <citation type="journal article" date="2012" name="PLoS ONE">
        <title>Gene sets for utilization of primary and secondary nutrition supplies in the distal gut of endangered iberian lynx.</title>
        <authorList>
            <person name="Alcaide M."/>
            <person name="Messina E."/>
            <person name="Richter M."/>
            <person name="Bargiela R."/>
            <person name="Peplies J."/>
            <person name="Huws S.A."/>
            <person name="Newbold C.J."/>
            <person name="Golyshin P.N."/>
            <person name="Simon M.A."/>
            <person name="Lopez G."/>
            <person name="Yakimov M.M."/>
            <person name="Ferrer M."/>
        </authorList>
    </citation>
    <scope>NUCLEOTIDE SEQUENCE</scope>
</reference>
<proteinExistence type="inferred from homology"/>
<dbReference type="InterPro" id="IPR020568">
    <property type="entry name" value="Ribosomal_Su5_D2-typ_SF"/>
</dbReference>
<dbReference type="Gene3D" id="3.30.230.30">
    <property type="entry name" value="Impact, N-terminal domain"/>
    <property type="match status" value="1"/>
</dbReference>
<comment type="similarity">
    <text evidence="1">Belongs to the IMPACT family.</text>
</comment>
<evidence type="ECO:0000256" key="1">
    <source>
        <dbReference type="ARBA" id="ARBA00007665"/>
    </source>
</evidence>
<feature type="non-terminal residue" evidence="3">
    <location>
        <position position="178"/>
    </location>
</feature>
<dbReference type="Pfam" id="PF01205">
    <property type="entry name" value="Impact_N"/>
    <property type="match status" value="1"/>
</dbReference>
<sequence>ALFFSKLMDTYLTLKEVGEAQLTEKRSRFLAFAHPVANETEAKEVVAQYKKKYYDARHVCYAYVLGDDASSTRANDDGEPSGTAGRPILGQIQSRELTYTLVIVVRYFGGVKLGTGPLGVAYKTVAGEALDLCEKLTCIMKATFRISAPYADADVAMRFIREADASIIEREYTATDTL</sequence>
<evidence type="ECO:0000313" key="3">
    <source>
        <dbReference type="EMBL" id="EJW92620.1"/>
    </source>
</evidence>
<feature type="non-terminal residue" evidence="3">
    <location>
        <position position="1"/>
    </location>
</feature>
<dbReference type="GO" id="GO:0006446">
    <property type="term" value="P:regulation of translational initiation"/>
    <property type="evidence" value="ECO:0007669"/>
    <property type="project" value="TreeGrafter"/>
</dbReference>
<dbReference type="InterPro" id="IPR023582">
    <property type="entry name" value="Impact"/>
</dbReference>
<gene>
    <name evidence="3" type="ORF">EVA_19273</name>
</gene>
<protein>
    <submittedName>
        <fullName evidence="3">Protein, YigZ family</fullName>
    </submittedName>
</protein>
<dbReference type="PANTHER" id="PTHR16301:SF20">
    <property type="entry name" value="IMPACT FAMILY MEMBER YIGZ"/>
    <property type="match status" value="1"/>
</dbReference>
<dbReference type="EMBL" id="AMCI01007436">
    <property type="protein sequence ID" value="EJW92620.1"/>
    <property type="molecule type" value="Genomic_DNA"/>
</dbReference>
<feature type="domain" description="Impact N-terminal" evidence="2">
    <location>
        <begin position="25"/>
        <end position="130"/>
    </location>
</feature>